<dbReference type="SUPFAM" id="SSF51306">
    <property type="entry name" value="LexA/Signal peptidase"/>
    <property type="match status" value="1"/>
</dbReference>
<dbReference type="GO" id="GO:0009003">
    <property type="term" value="F:signal peptidase activity"/>
    <property type="evidence" value="ECO:0007669"/>
    <property type="project" value="UniProtKB-EC"/>
</dbReference>
<dbReference type="EMBL" id="JBHSMD010000011">
    <property type="protein sequence ID" value="MFC5495669.1"/>
    <property type="molecule type" value="Genomic_DNA"/>
</dbReference>
<feature type="domain" description="Peptidase S26" evidence="6">
    <location>
        <begin position="5"/>
        <end position="82"/>
    </location>
</feature>
<comment type="subcellular location">
    <subcellularLocation>
        <location evidence="1">Membrane</location>
    </subcellularLocation>
</comment>
<evidence type="ECO:0000256" key="1">
    <source>
        <dbReference type="ARBA" id="ARBA00004370"/>
    </source>
</evidence>
<evidence type="ECO:0000313" key="8">
    <source>
        <dbReference type="Proteomes" id="UP001595956"/>
    </source>
</evidence>
<dbReference type="PANTHER" id="PTHR10806:SF6">
    <property type="entry name" value="SIGNAL PEPTIDASE COMPLEX CATALYTIC SUBUNIT SEC11"/>
    <property type="match status" value="1"/>
</dbReference>
<dbReference type="CDD" id="cd06530">
    <property type="entry name" value="S26_SPase_I"/>
    <property type="match status" value="1"/>
</dbReference>
<dbReference type="PANTHER" id="PTHR10806">
    <property type="entry name" value="SIGNAL PEPTIDASE COMPLEX CATALYTIC SUBUNIT SEC11"/>
    <property type="match status" value="1"/>
</dbReference>
<accession>A0ABW0N9P7</accession>
<dbReference type="Proteomes" id="UP001595956">
    <property type="component" value="Unassembled WGS sequence"/>
</dbReference>
<evidence type="ECO:0000256" key="5">
    <source>
        <dbReference type="NCBIfam" id="TIGR02228"/>
    </source>
</evidence>
<dbReference type="Pfam" id="PF10502">
    <property type="entry name" value="Peptidase_S26"/>
    <property type="match status" value="1"/>
</dbReference>
<dbReference type="EC" id="3.4.21.89" evidence="5"/>
<evidence type="ECO:0000256" key="2">
    <source>
        <dbReference type="ARBA" id="ARBA00022692"/>
    </source>
</evidence>
<evidence type="ECO:0000313" key="7">
    <source>
        <dbReference type="EMBL" id="MFC5495669.1"/>
    </source>
</evidence>
<evidence type="ECO:0000259" key="6">
    <source>
        <dbReference type="Pfam" id="PF10502"/>
    </source>
</evidence>
<keyword evidence="2" id="KW-0812">Transmembrane</keyword>
<dbReference type="InterPro" id="IPR036286">
    <property type="entry name" value="LexA/Signal_pep-like_sf"/>
</dbReference>
<dbReference type="InterPro" id="IPR001733">
    <property type="entry name" value="Peptidase_S26B"/>
</dbReference>
<evidence type="ECO:0000256" key="3">
    <source>
        <dbReference type="ARBA" id="ARBA00022989"/>
    </source>
</evidence>
<organism evidence="7 8">
    <name type="scientific">Nocardioides caricicola</name>
    <dbReference type="NCBI Taxonomy" id="634770"/>
    <lineage>
        <taxon>Bacteria</taxon>
        <taxon>Bacillati</taxon>
        <taxon>Actinomycetota</taxon>
        <taxon>Actinomycetes</taxon>
        <taxon>Propionibacteriales</taxon>
        <taxon>Nocardioidaceae</taxon>
        <taxon>Nocardioides</taxon>
    </lineage>
</organism>
<protein>
    <recommendedName>
        <fullName evidence="5">Signal peptidase I</fullName>
        <ecNumber evidence="5">3.4.21.89</ecNumber>
    </recommendedName>
</protein>
<dbReference type="InterPro" id="IPR019533">
    <property type="entry name" value="Peptidase_S26"/>
</dbReference>
<keyword evidence="3" id="KW-1133">Transmembrane helix</keyword>
<dbReference type="RefSeq" id="WP_345182115.1">
    <property type="nucleotide sequence ID" value="NZ_BAABFQ010000010.1"/>
</dbReference>
<reference evidence="8" key="1">
    <citation type="journal article" date="2019" name="Int. J. Syst. Evol. Microbiol.">
        <title>The Global Catalogue of Microorganisms (GCM) 10K type strain sequencing project: providing services to taxonomists for standard genome sequencing and annotation.</title>
        <authorList>
            <consortium name="The Broad Institute Genomics Platform"/>
            <consortium name="The Broad Institute Genome Sequencing Center for Infectious Disease"/>
            <person name="Wu L."/>
            <person name="Ma J."/>
        </authorList>
    </citation>
    <scope>NUCLEOTIDE SEQUENCE [LARGE SCALE GENOMIC DNA]</scope>
    <source>
        <strain evidence="8">KACC 13778</strain>
    </source>
</reference>
<comment type="caution">
    <text evidence="7">The sequence shown here is derived from an EMBL/GenBank/DDBJ whole genome shotgun (WGS) entry which is preliminary data.</text>
</comment>
<keyword evidence="7" id="KW-0378">Hydrolase</keyword>
<keyword evidence="8" id="KW-1185">Reference proteome</keyword>
<sequence>MLSWFVMFAIGAMLMASLVVPRLAGAATYVIETGSMRPHLPPGTMIAVQPADASAVKVGDVITYQLRSGDPTVVTHRVVAVGYDGEGQMRWQTQGDANPAADRLWVRPAQLRGRLWYGVPMLGHVTAIVTQQQRRVIVGAAAVGLIGYALTQFGSAWRDRRHRTVPTTGGGRRKA</sequence>
<keyword evidence="4" id="KW-0472">Membrane</keyword>
<gene>
    <name evidence="7" type="ORF">ACFPKY_21350</name>
</gene>
<proteinExistence type="predicted"/>
<name>A0ABW0N9P7_9ACTN</name>
<evidence type="ECO:0000256" key="4">
    <source>
        <dbReference type="ARBA" id="ARBA00023136"/>
    </source>
</evidence>
<dbReference type="NCBIfam" id="TIGR02228">
    <property type="entry name" value="sigpep_I_arch"/>
    <property type="match status" value="1"/>
</dbReference>